<name>A0A514D6L8_9VIRU</name>
<gene>
    <name evidence="1" type="ORF">H3Bulk42307_000004</name>
</gene>
<sequence>MKRINKSPLPRVLNTNWELLPFRFYDTDAELTRWVRKHRRKGLDMRVIAEPKKRGKTLILLAVLTLTSGCSGFHPRVDASGGELLLCVDTSVEDRCYNAVPVSEPAKDNDIQE</sequence>
<accession>A0A514D6L8</accession>
<protein>
    <submittedName>
        <fullName evidence="1">Uncharacterized protein</fullName>
    </submittedName>
</protein>
<proteinExistence type="predicted"/>
<reference evidence="1" key="1">
    <citation type="submission" date="2019-05" db="EMBL/GenBank/DDBJ databases">
        <title>Metatranscriptomic reconstruction reveals RNA viruses with the potential to shape carbon cycling in soil.</title>
        <authorList>
            <person name="Starr E.P."/>
            <person name="Nuccio E."/>
            <person name="Pett-Ridge J."/>
            <person name="Banfield J.F."/>
            <person name="Firestone M.K."/>
        </authorList>
    </citation>
    <scope>NUCLEOTIDE SEQUENCE</scope>
    <source>
        <strain evidence="1">H3_Bulk_42_scaffold_307</strain>
    </source>
</reference>
<organism evidence="1">
    <name type="scientific">Leviviridae sp</name>
    <dbReference type="NCBI Taxonomy" id="2027243"/>
    <lineage>
        <taxon>Viruses</taxon>
        <taxon>Riboviria</taxon>
        <taxon>Orthornavirae</taxon>
        <taxon>Lenarviricota</taxon>
        <taxon>Leviviricetes</taxon>
        <taxon>Norzivirales</taxon>
        <taxon>Fiersviridae</taxon>
    </lineage>
</organism>
<evidence type="ECO:0000313" key="1">
    <source>
        <dbReference type="EMBL" id="QDH89249.1"/>
    </source>
</evidence>
<dbReference type="EMBL" id="MN034717">
    <property type="protein sequence ID" value="QDH89249.1"/>
    <property type="molecule type" value="Genomic_RNA"/>
</dbReference>